<evidence type="ECO:0000256" key="4">
    <source>
        <dbReference type="ARBA" id="ARBA00022741"/>
    </source>
</evidence>
<dbReference type="InterPro" id="IPR003593">
    <property type="entry name" value="AAA+_ATPase"/>
</dbReference>
<dbReference type="STRING" id="1051891.A0A0C3PZ13"/>
<dbReference type="InterPro" id="IPR050747">
    <property type="entry name" value="Mitochondrial_chaperone_BCS1"/>
</dbReference>
<reference evidence="16 17" key="1">
    <citation type="submission" date="2014-04" db="EMBL/GenBank/DDBJ databases">
        <authorList>
            <consortium name="DOE Joint Genome Institute"/>
            <person name="Kuo A."/>
            <person name="Girlanda M."/>
            <person name="Perotto S."/>
            <person name="Kohler A."/>
            <person name="Nagy L.G."/>
            <person name="Floudas D."/>
            <person name="Copeland A."/>
            <person name="Barry K.W."/>
            <person name="Cichocki N."/>
            <person name="Veneault-Fourrey C."/>
            <person name="LaButti K."/>
            <person name="Lindquist E.A."/>
            <person name="Lipzen A."/>
            <person name="Lundell T."/>
            <person name="Morin E."/>
            <person name="Murat C."/>
            <person name="Sun H."/>
            <person name="Tunlid A."/>
            <person name="Henrissat B."/>
            <person name="Grigoriev I.V."/>
            <person name="Hibbett D.S."/>
            <person name="Martin F."/>
            <person name="Nordberg H.P."/>
            <person name="Cantor M.N."/>
            <person name="Hua S.X."/>
        </authorList>
    </citation>
    <scope>NUCLEOTIDE SEQUENCE [LARGE SCALE GENOMIC DNA]</scope>
    <source>
        <strain evidence="16 17">MUT 4182</strain>
    </source>
</reference>
<dbReference type="InterPro" id="IPR003960">
    <property type="entry name" value="ATPase_AAA_CS"/>
</dbReference>
<dbReference type="SUPFAM" id="SSF52540">
    <property type="entry name" value="P-loop containing nucleoside triphosphate hydrolases"/>
    <property type="match status" value="1"/>
</dbReference>
<evidence type="ECO:0000256" key="10">
    <source>
        <dbReference type="ARBA" id="ARBA00023136"/>
    </source>
</evidence>
<evidence type="ECO:0000256" key="8">
    <source>
        <dbReference type="ARBA" id="ARBA00022989"/>
    </source>
</evidence>
<evidence type="ECO:0000256" key="3">
    <source>
        <dbReference type="ARBA" id="ARBA00022692"/>
    </source>
</evidence>
<keyword evidence="8" id="KW-1133">Transmembrane helix</keyword>
<evidence type="ECO:0000256" key="5">
    <source>
        <dbReference type="ARBA" id="ARBA00022792"/>
    </source>
</evidence>
<accession>A0A0C3PZ13</accession>
<dbReference type="Proteomes" id="UP000054248">
    <property type="component" value="Unassembled WGS sequence"/>
</dbReference>
<dbReference type="AlphaFoldDB" id="A0A0C3PZ13"/>
<dbReference type="InterPro" id="IPR003959">
    <property type="entry name" value="ATPase_AAA_core"/>
</dbReference>
<feature type="region of interest" description="Disordered" evidence="13">
    <location>
        <begin position="462"/>
        <end position="582"/>
    </location>
</feature>
<keyword evidence="3" id="KW-0812">Transmembrane</keyword>
<name>A0A0C3PZ13_9AGAM</name>
<dbReference type="GO" id="GO:0005743">
    <property type="term" value="C:mitochondrial inner membrane"/>
    <property type="evidence" value="ECO:0007669"/>
    <property type="project" value="UniProtKB-SubCell"/>
</dbReference>
<evidence type="ECO:0000256" key="12">
    <source>
        <dbReference type="RuleBase" id="RU003651"/>
    </source>
</evidence>
<dbReference type="SMART" id="SM00382">
    <property type="entry name" value="AAA"/>
    <property type="match status" value="1"/>
</dbReference>
<protein>
    <recommendedName>
        <fullName evidence="18">AAA+ ATPase domain-containing protein</fullName>
    </recommendedName>
</protein>
<evidence type="ECO:0000256" key="2">
    <source>
        <dbReference type="ARBA" id="ARBA00007448"/>
    </source>
</evidence>
<feature type="compositionally biased region" description="Basic and acidic residues" evidence="13">
    <location>
        <begin position="470"/>
        <end position="487"/>
    </location>
</feature>
<feature type="domain" description="BCS1 N-terminal" evidence="15">
    <location>
        <begin position="21"/>
        <end position="200"/>
    </location>
</feature>
<dbReference type="Pfam" id="PF00004">
    <property type="entry name" value="AAA"/>
    <property type="match status" value="1"/>
</dbReference>
<evidence type="ECO:0000256" key="13">
    <source>
        <dbReference type="SAM" id="MobiDB-lite"/>
    </source>
</evidence>
<dbReference type="Pfam" id="PF08740">
    <property type="entry name" value="BCS1_N"/>
    <property type="match status" value="1"/>
</dbReference>
<dbReference type="OrthoDB" id="10251412at2759"/>
<keyword evidence="17" id="KW-1185">Reference proteome</keyword>
<dbReference type="GO" id="GO:0005524">
    <property type="term" value="F:ATP binding"/>
    <property type="evidence" value="ECO:0007669"/>
    <property type="project" value="UniProtKB-KW"/>
</dbReference>
<evidence type="ECO:0000256" key="6">
    <source>
        <dbReference type="ARBA" id="ARBA00022801"/>
    </source>
</evidence>
<dbReference type="PANTHER" id="PTHR23070">
    <property type="entry name" value="BCS1 AAA-TYPE ATPASE"/>
    <property type="match status" value="1"/>
</dbReference>
<comment type="catalytic activity">
    <reaction evidence="11">
        <text>ATP + H2O = ADP + phosphate + H(+)</text>
        <dbReference type="Rhea" id="RHEA:13065"/>
        <dbReference type="ChEBI" id="CHEBI:15377"/>
        <dbReference type="ChEBI" id="CHEBI:15378"/>
        <dbReference type="ChEBI" id="CHEBI:30616"/>
        <dbReference type="ChEBI" id="CHEBI:43474"/>
        <dbReference type="ChEBI" id="CHEBI:456216"/>
    </reaction>
    <physiologicalReaction direction="left-to-right" evidence="11">
        <dbReference type="Rhea" id="RHEA:13066"/>
    </physiologicalReaction>
</comment>
<keyword evidence="5" id="KW-0999">Mitochondrion inner membrane</keyword>
<keyword evidence="10" id="KW-0472">Membrane</keyword>
<feature type="compositionally biased region" description="Basic and acidic residues" evidence="13">
    <location>
        <begin position="507"/>
        <end position="524"/>
    </location>
</feature>
<dbReference type="HOGENOM" id="CLU_010189_3_1_1"/>
<dbReference type="InterPro" id="IPR057495">
    <property type="entry name" value="AAA_lid_BCS1"/>
</dbReference>
<dbReference type="EMBL" id="KN823166">
    <property type="protein sequence ID" value="KIO20650.1"/>
    <property type="molecule type" value="Genomic_DNA"/>
</dbReference>
<sequence>MLKGLKPLLYNPYIFSSVNWFFFGTILETGRRLWQFLVNKFTAGFVLTAVFDTGDPAYDWLAAYLSKQGIWNSTREFKVTARSSTRTWGINSGGATEDGEDAHAEYTPFVDQTQIFRFNGTWCRVKRSRGPMGSNDGHDEGSQLVLTLYTRNREVLDTFMETAWSQYKHKLQTNLTIHSTCSCGRWCGTSKKGRRPIDSLILPKGLKKMLLTDTKTFIRSQAWYKEAGIQHKRGYLLYGAPGTGKTSTIHALASELDLDIYNLSLATTGVDDNGLARLISSTPANSMILIEDIDCAFPAREKKKDLEILSEDLWGAPAEKKSKITLSGLLNVLDGVSSEEGRLLFATTNYVDCLDAALLRPGRMDVKIHYKLSTRFQIINLFKQFFTITAPLPASAAKASEVAEGSETKPEGEQFADSVPTNKYSMAELQGYLLTVRTKPFEAVANVGQWMIEMADEKVRIQKEEEEEKEERKKEWMKKKKEEEEKKKREKSKSSRGSTAEQENSDDEGKSKETDEGVKEEERSAPTPTPTTEEKAAESPAKKLTPPPVVDVVLEEAPPAFDKGAEEVGSSEGVTTKAEGST</sequence>
<keyword evidence="4 12" id="KW-0547">Nucleotide-binding</keyword>
<evidence type="ECO:0000256" key="1">
    <source>
        <dbReference type="ARBA" id="ARBA00004434"/>
    </source>
</evidence>
<dbReference type="Gene3D" id="3.40.50.300">
    <property type="entry name" value="P-loop containing nucleotide triphosphate hydrolases"/>
    <property type="match status" value="1"/>
</dbReference>
<keyword evidence="9" id="KW-0496">Mitochondrion</keyword>
<evidence type="ECO:0008006" key="18">
    <source>
        <dbReference type="Google" id="ProtNLM"/>
    </source>
</evidence>
<comment type="subcellular location">
    <subcellularLocation>
        <location evidence="1">Mitochondrion inner membrane</location>
        <topology evidence="1">Single-pass membrane protein</topology>
    </subcellularLocation>
</comment>
<evidence type="ECO:0000259" key="15">
    <source>
        <dbReference type="SMART" id="SM01024"/>
    </source>
</evidence>
<comment type="similarity">
    <text evidence="2">Belongs to the AAA ATPase family. BCS1 subfamily.</text>
</comment>
<evidence type="ECO:0000313" key="16">
    <source>
        <dbReference type="EMBL" id="KIO20650.1"/>
    </source>
</evidence>
<evidence type="ECO:0000256" key="11">
    <source>
        <dbReference type="ARBA" id="ARBA00048778"/>
    </source>
</evidence>
<evidence type="ECO:0000256" key="9">
    <source>
        <dbReference type="ARBA" id="ARBA00023128"/>
    </source>
</evidence>
<evidence type="ECO:0000313" key="17">
    <source>
        <dbReference type="Proteomes" id="UP000054248"/>
    </source>
</evidence>
<reference evidence="17" key="2">
    <citation type="submission" date="2015-01" db="EMBL/GenBank/DDBJ databases">
        <title>Evolutionary Origins and Diversification of the Mycorrhizal Mutualists.</title>
        <authorList>
            <consortium name="DOE Joint Genome Institute"/>
            <consortium name="Mycorrhizal Genomics Consortium"/>
            <person name="Kohler A."/>
            <person name="Kuo A."/>
            <person name="Nagy L.G."/>
            <person name="Floudas D."/>
            <person name="Copeland A."/>
            <person name="Barry K.W."/>
            <person name="Cichocki N."/>
            <person name="Veneault-Fourrey C."/>
            <person name="LaButti K."/>
            <person name="Lindquist E.A."/>
            <person name="Lipzen A."/>
            <person name="Lundell T."/>
            <person name="Morin E."/>
            <person name="Murat C."/>
            <person name="Riley R."/>
            <person name="Ohm R."/>
            <person name="Sun H."/>
            <person name="Tunlid A."/>
            <person name="Henrissat B."/>
            <person name="Grigoriev I.V."/>
            <person name="Hibbett D.S."/>
            <person name="Martin F."/>
        </authorList>
    </citation>
    <scope>NUCLEOTIDE SEQUENCE [LARGE SCALE GENOMIC DNA]</scope>
    <source>
        <strain evidence="17">MUT 4182</strain>
    </source>
</reference>
<dbReference type="SMART" id="SM01024">
    <property type="entry name" value="BCS1_N"/>
    <property type="match status" value="1"/>
</dbReference>
<keyword evidence="7 12" id="KW-0067">ATP-binding</keyword>
<dbReference type="GO" id="GO:0016887">
    <property type="term" value="F:ATP hydrolysis activity"/>
    <property type="evidence" value="ECO:0007669"/>
    <property type="project" value="InterPro"/>
</dbReference>
<dbReference type="InterPro" id="IPR014851">
    <property type="entry name" value="BCS1_N"/>
</dbReference>
<gene>
    <name evidence="16" type="ORF">M407DRAFT_81316</name>
</gene>
<proteinExistence type="inferred from homology"/>
<dbReference type="PROSITE" id="PS00674">
    <property type="entry name" value="AAA"/>
    <property type="match status" value="1"/>
</dbReference>
<feature type="domain" description="AAA+ ATPase" evidence="14">
    <location>
        <begin position="231"/>
        <end position="374"/>
    </location>
</feature>
<feature type="compositionally biased region" description="Polar residues" evidence="13">
    <location>
        <begin position="572"/>
        <end position="582"/>
    </location>
</feature>
<dbReference type="InterPro" id="IPR027417">
    <property type="entry name" value="P-loop_NTPase"/>
</dbReference>
<keyword evidence="6" id="KW-0378">Hydrolase</keyword>
<evidence type="ECO:0000259" key="14">
    <source>
        <dbReference type="SMART" id="SM00382"/>
    </source>
</evidence>
<feature type="compositionally biased region" description="Basic and acidic residues" evidence="13">
    <location>
        <begin position="532"/>
        <end position="541"/>
    </location>
</feature>
<evidence type="ECO:0000256" key="7">
    <source>
        <dbReference type="ARBA" id="ARBA00022840"/>
    </source>
</evidence>
<organism evidence="16 17">
    <name type="scientific">Tulasnella calospora MUT 4182</name>
    <dbReference type="NCBI Taxonomy" id="1051891"/>
    <lineage>
        <taxon>Eukaryota</taxon>
        <taxon>Fungi</taxon>
        <taxon>Dikarya</taxon>
        <taxon>Basidiomycota</taxon>
        <taxon>Agaricomycotina</taxon>
        <taxon>Agaricomycetes</taxon>
        <taxon>Cantharellales</taxon>
        <taxon>Tulasnellaceae</taxon>
        <taxon>Tulasnella</taxon>
    </lineage>
</organism>
<dbReference type="Pfam" id="PF25426">
    <property type="entry name" value="AAA_lid_BCS1"/>
    <property type="match status" value="1"/>
</dbReference>